<evidence type="ECO:0000313" key="3">
    <source>
        <dbReference type="Proteomes" id="UP001152795"/>
    </source>
</evidence>
<keyword evidence="3" id="KW-1185">Reference proteome</keyword>
<dbReference type="EMBL" id="CACRXK020016742">
    <property type="protein sequence ID" value="CAB4030262.1"/>
    <property type="molecule type" value="Genomic_DNA"/>
</dbReference>
<keyword evidence="2" id="KW-0436">Ligase</keyword>
<dbReference type="GO" id="GO:0004842">
    <property type="term" value="F:ubiquitin-protein transferase activity"/>
    <property type="evidence" value="ECO:0007669"/>
    <property type="project" value="InterPro"/>
</dbReference>
<dbReference type="Proteomes" id="UP001152795">
    <property type="component" value="Unassembled WGS sequence"/>
</dbReference>
<evidence type="ECO:0000256" key="1">
    <source>
        <dbReference type="ARBA" id="ARBA00022786"/>
    </source>
</evidence>
<proteinExistence type="predicted"/>
<dbReference type="GO" id="GO:0016874">
    <property type="term" value="F:ligase activity"/>
    <property type="evidence" value="ECO:0007669"/>
    <property type="project" value="UniProtKB-KW"/>
</dbReference>
<dbReference type="SUPFAM" id="SSF56204">
    <property type="entry name" value="Hect, E3 ligase catalytic domain"/>
    <property type="match status" value="1"/>
</dbReference>
<dbReference type="InterPro" id="IPR035983">
    <property type="entry name" value="Hect_E3_ubiquitin_ligase"/>
</dbReference>
<reference evidence="2" key="1">
    <citation type="submission" date="2020-04" db="EMBL/GenBank/DDBJ databases">
        <authorList>
            <person name="Alioto T."/>
            <person name="Alioto T."/>
            <person name="Gomez Garrido J."/>
        </authorList>
    </citation>
    <scope>NUCLEOTIDE SEQUENCE</scope>
    <source>
        <strain evidence="2">A484AB</strain>
    </source>
</reference>
<dbReference type="InterPro" id="IPR000569">
    <property type="entry name" value="HECT_dom"/>
</dbReference>
<sequence length="63" mass="7061">MSVPPLGLKRLISIEFLPDDTALPDADTCFLILKLPIKHEDFEEFSKNMMVALKFACCAFGDN</sequence>
<protein>
    <submittedName>
        <fullName evidence="2">G2 M phase-specific E3 ubiquitin- ligase-like</fullName>
    </submittedName>
</protein>
<gene>
    <name evidence="2" type="ORF">PACLA_8A069694</name>
</gene>
<dbReference type="AlphaFoldDB" id="A0A6S7KUB4"/>
<keyword evidence="1" id="KW-0833">Ubl conjugation pathway</keyword>
<accession>A0A6S7KUB4</accession>
<dbReference type="Pfam" id="PF00632">
    <property type="entry name" value="HECT"/>
    <property type="match status" value="1"/>
</dbReference>
<organism evidence="2 3">
    <name type="scientific">Paramuricea clavata</name>
    <name type="common">Red gorgonian</name>
    <name type="synonym">Violescent sea-whip</name>
    <dbReference type="NCBI Taxonomy" id="317549"/>
    <lineage>
        <taxon>Eukaryota</taxon>
        <taxon>Metazoa</taxon>
        <taxon>Cnidaria</taxon>
        <taxon>Anthozoa</taxon>
        <taxon>Octocorallia</taxon>
        <taxon>Malacalcyonacea</taxon>
        <taxon>Plexauridae</taxon>
        <taxon>Paramuricea</taxon>
    </lineage>
</organism>
<comment type="caution">
    <text evidence="2">The sequence shown here is derived from an EMBL/GenBank/DDBJ whole genome shotgun (WGS) entry which is preliminary data.</text>
</comment>
<evidence type="ECO:0000313" key="2">
    <source>
        <dbReference type="EMBL" id="CAB4030262.1"/>
    </source>
</evidence>
<dbReference type="OrthoDB" id="2384350at2759"/>
<name>A0A6S7KUB4_PARCT</name>
<dbReference type="Gene3D" id="3.30.2410.10">
    <property type="entry name" value="Hect, E3 ligase catalytic domain"/>
    <property type="match status" value="1"/>
</dbReference>